<sequence length="106" mass="12181">MREGSLGIRLINSLGQTIYSITFNLTTTPEKTIHIGALKGPSDKVEDRNQVIKTLTRSFHGLRPKALMVELAYSLQERLAMTKRLVFRIRGTSIRRFVIKVRRTRL</sequence>
<comment type="caution">
    <text evidence="1">The sequence shown here is derived from an EMBL/GenBank/DDBJ whole genome shotgun (WGS) entry which is preliminary data.</text>
</comment>
<reference evidence="1 2" key="2">
    <citation type="submission" date="2015-01" db="EMBL/GenBank/DDBJ databases">
        <authorList>
            <consortium name="NBRP consortium"/>
            <person name="Sawabe T."/>
            <person name="Meirelles P."/>
            <person name="Feng G."/>
            <person name="Sayaka M."/>
            <person name="Hattori M."/>
            <person name="Ohkuma M."/>
        </authorList>
    </citation>
    <scope>NUCLEOTIDE SEQUENCE [LARGE SCALE GENOMIC DNA]</scope>
    <source>
        <strain evidence="2">JCM 19231</strain>
    </source>
</reference>
<reference evidence="1 2" key="1">
    <citation type="submission" date="2015-01" db="EMBL/GenBank/DDBJ databases">
        <title>Vibrio sp. C1 JCM 19231 whole genome shotgun sequence.</title>
        <authorList>
            <person name="Sawabe T."/>
            <person name="Meirelles P."/>
            <person name="Feng G."/>
            <person name="Sayaka M."/>
            <person name="Hattori M."/>
            <person name="Ohkuma M."/>
        </authorList>
    </citation>
    <scope>NUCLEOTIDE SEQUENCE [LARGE SCALE GENOMIC DNA]</scope>
    <source>
        <strain evidence="2">JCM 19231</strain>
    </source>
</reference>
<evidence type="ECO:0000313" key="1">
    <source>
        <dbReference type="EMBL" id="GAM58915.1"/>
    </source>
</evidence>
<keyword evidence="2" id="KW-1185">Reference proteome</keyword>
<proteinExistence type="predicted"/>
<dbReference type="AlphaFoldDB" id="A0A0B8NWK5"/>
<organism evidence="1 2">
    <name type="scientific">Vibrio ishigakensis</name>
    <dbReference type="NCBI Taxonomy" id="1481914"/>
    <lineage>
        <taxon>Bacteria</taxon>
        <taxon>Pseudomonadati</taxon>
        <taxon>Pseudomonadota</taxon>
        <taxon>Gammaproteobacteria</taxon>
        <taxon>Vibrionales</taxon>
        <taxon>Vibrionaceae</taxon>
        <taxon>Vibrio</taxon>
    </lineage>
</organism>
<dbReference type="EMBL" id="BBRZ01000112">
    <property type="protein sequence ID" value="GAM58915.1"/>
    <property type="molecule type" value="Genomic_DNA"/>
</dbReference>
<dbReference type="Pfam" id="PF04393">
    <property type="entry name" value="DUF535"/>
    <property type="match status" value="1"/>
</dbReference>
<dbReference type="PANTHER" id="PTHR38785:SF1">
    <property type="entry name" value="HOMOLOG OF VIRK"/>
    <property type="match status" value="1"/>
</dbReference>
<dbReference type="PANTHER" id="PTHR38785">
    <property type="entry name" value="HOMOLOG OF VIRK"/>
    <property type="match status" value="1"/>
</dbReference>
<gene>
    <name evidence="1" type="ORF">JCM19231_1706</name>
</gene>
<protein>
    <submittedName>
        <fullName evidence="1">VirK protein</fullName>
    </submittedName>
</protein>
<evidence type="ECO:0000313" key="2">
    <source>
        <dbReference type="Proteomes" id="UP000031671"/>
    </source>
</evidence>
<dbReference type="InterPro" id="IPR007488">
    <property type="entry name" value="DUF535"/>
</dbReference>
<dbReference type="Proteomes" id="UP000031671">
    <property type="component" value="Unassembled WGS sequence"/>
</dbReference>
<name>A0A0B8NWK5_9VIBR</name>
<dbReference type="GO" id="GO:0006974">
    <property type="term" value="P:DNA damage response"/>
    <property type="evidence" value="ECO:0007669"/>
    <property type="project" value="TreeGrafter"/>
</dbReference>
<accession>A0A0B8NWK5</accession>